<name>A0A674K665_9SAUR</name>
<proteinExistence type="inferred from homology"/>
<keyword evidence="3" id="KW-0862">Zinc</keyword>
<dbReference type="GeneTree" id="ENSGT00390000015484"/>
<evidence type="ECO:0000313" key="7">
    <source>
        <dbReference type="Proteomes" id="UP000472274"/>
    </source>
</evidence>
<dbReference type="PANTHER" id="PTHR11329:SF0">
    <property type="entry name" value="LEUKOCYTE CELL-DERIVED CHEMOTAXIN-2"/>
    <property type="match status" value="1"/>
</dbReference>
<sequence>DQSTLAVLLFPLVVVTVENFKKNLAQINIRGCDKYGCGYYGAPRNGGKHLAVDVICHDGSGVYAPFSGLIVRRIKPFGNNNAIDDGILLRSCIKMAFIRPLRSRGWIRKGSKIGVMMPMQSVYPDMISHVRIQNCDYSNPTGNL</sequence>
<evidence type="ECO:0000256" key="3">
    <source>
        <dbReference type="ARBA" id="ARBA00022833"/>
    </source>
</evidence>
<keyword evidence="2" id="KW-0732">Signal</keyword>
<organism evidence="6 7">
    <name type="scientific">Terrapene triunguis</name>
    <name type="common">Three-toed box turtle</name>
    <dbReference type="NCBI Taxonomy" id="2587831"/>
    <lineage>
        <taxon>Eukaryota</taxon>
        <taxon>Metazoa</taxon>
        <taxon>Chordata</taxon>
        <taxon>Craniata</taxon>
        <taxon>Vertebrata</taxon>
        <taxon>Euteleostomi</taxon>
        <taxon>Archelosauria</taxon>
        <taxon>Testudinata</taxon>
        <taxon>Testudines</taxon>
        <taxon>Cryptodira</taxon>
        <taxon>Durocryptodira</taxon>
        <taxon>Testudinoidea</taxon>
        <taxon>Emydidae</taxon>
        <taxon>Terrapene</taxon>
    </lineage>
</organism>
<evidence type="ECO:0000256" key="1">
    <source>
        <dbReference type="ARBA" id="ARBA00022723"/>
    </source>
</evidence>
<evidence type="ECO:0000256" key="2">
    <source>
        <dbReference type="ARBA" id="ARBA00022729"/>
    </source>
</evidence>
<reference evidence="6" key="1">
    <citation type="submission" date="2025-08" db="UniProtKB">
        <authorList>
            <consortium name="Ensembl"/>
        </authorList>
    </citation>
    <scope>IDENTIFICATION</scope>
</reference>
<keyword evidence="1" id="KW-0479">Metal-binding</keyword>
<dbReference type="Proteomes" id="UP000472274">
    <property type="component" value="Unplaced"/>
</dbReference>
<keyword evidence="7" id="KW-1185">Reference proteome</keyword>
<evidence type="ECO:0000313" key="6">
    <source>
        <dbReference type="Ensembl" id="ENSTMTP00000029481.1"/>
    </source>
</evidence>
<dbReference type="PANTHER" id="PTHR11329">
    <property type="entry name" value="LEUKOCYTE CELL-DERIVED CHEMOTAXIN 2"/>
    <property type="match status" value="1"/>
</dbReference>
<reference evidence="6" key="2">
    <citation type="submission" date="2025-09" db="UniProtKB">
        <authorList>
            <consortium name="Ensembl"/>
        </authorList>
    </citation>
    <scope>IDENTIFICATION</scope>
</reference>
<evidence type="ECO:0008006" key="8">
    <source>
        <dbReference type="Google" id="ProtNLM"/>
    </source>
</evidence>
<dbReference type="AlphaFoldDB" id="A0A674K665"/>
<dbReference type="InParanoid" id="A0A674K665"/>
<dbReference type="GO" id="GO:0046872">
    <property type="term" value="F:metal ion binding"/>
    <property type="evidence" value="ECO:0007669"/>
    <property type="project" value="UniProtKB-KW"/>
</dbReference>
<dbReference type="InterPro" id="IPR011055">
    <property type="entry name" value="Dup_hybrid_motif"/>
</dbReference>
<accession>A0A674K665</accession>
<evidence type="ECO:0000256" key="5">
    <source>
        <dbReference type="ARBA" id="ARBA00024361"/>
    </source>
</evidence>
<protein>
    <recommendedName>
        <fullName evidence="8">Peptidase M23 domain-containing protein</fullName>
    </recommendedName>
</protein>
<keyword evidence="4" id="KW-1015">Disulfide bond</keyword>
<dbReference type="Ensembl" id="ENSTMTT00000030559.1">
    <property type="protein sequence ID" value="ENSTMTP00000029481.1"/>
    <property type="gene ID" value="ENSTMTG00000021341.1"/>
</dbReference>
<comment type="similarity">
    <text evidence="5">Belongs to the LECT2/MIM-1 family.</text>
</comment>
<evidence type="ECO:0000256" key="4">
    <source>
        <dbReference type="ARBA" id="ARBA00023157"/>
    </source>
</evidence>
<dbReference type="Gene3D" id="2.70.70.10">
    <property type="entry name" value="Glucose Permease (Domain IIA)"/>
    <property type="match status" value="1"/>
</dbReference>
<dbReference type="InterPro" id="IPR008663">
    <property type="entry name" value="LECT2"/>
</dbReference>